<name>E3HBW6_ILYPC</name>
<dbReference type="InterPro" id="IPR003141">
    <property type="entry name" value="Pol/His_phosphatase_N"/>
</dbReference>
<dbReference type="AlphaFoldDB" id="E3HBW6"/>
<dbReference type="OrthoDB" id="9804333at2"/>
<keyword evidence="3" id="KW-1185">Reference proteome</keyword>
<dbReference type="SMART" id="SM00481">
    <property type="entry name" value="POLIIIAc"/>
    <property type="match status" value="1"/>
</dbReference>
<accession>E3HBW6</accession>
<organism evidence="2 3">
    <name type="scientific">Ilyobacter polytropus (strain ATCC 51220 / DSM 2926 / LMG 16218 / CuHBu1)</name>
    <dbReference type="NCBI Taxonomy" id="572544"/>
    <lineage>
        <taxon>Bacteria</taxon>
        <taxon>Fusobacteriati</taxon>
        <taxon>Fusobacteriota</taxon>
        <taxon>Fusobacteriia</taxon>
        <taxon>Fusobacteriales</taxon>
        <taxon>Fusobacteriaceae</taxon>
        <taxon>Ilyobacter</taxon>
    </lineage>
</organism>
<evidence type="ECO:0000313" key="2">
    <source>
        <dbReference type="EMBL" id="ADO84292.1"/>
    </source>
</evidence>
<gene>
    <name evidence="2" type="ordered locus">Ilyop_2533</name>
</gene>
<dbReference type="PANTHER" id="PTHR42924">
    <property type="entry name" value="EXONUCLEASE"/>
    <property type="match status" value="1"/>
</dbReference>
<proteinExistence type="predicted"/>
<dbReference type="InterPro" id="IPR016195">
    <property type="entry name" value="Pol/histidinol_Pase-like"/>
</dbReference>
<dbReference type="GO" id="GO:0035312">
    <property type="term" value="F:5'-3' DNA exonuclease activity"/>
    <property type="evidence" value="ECO:0007669"/>
    <property type="project" value="TreeGrafter"/>
</dbReference>
<dbReference type="KEGG" id="ipo:Ilyop_2533"/>
<sequence length="248" mass="29201">MIEFDKLSDYFNEFYDFRPNDDSIYLDLHLHTSASDGYNTPKFFIDFLNEKKHLISITDHNEIRGAVKIAELGISVVPGIELGCEDGFELLVYFNTFEDLEEFYAREVEGNKHPYRMARTTKDVFYYLDLLEGRGCHISIPHINGMAQKNFIKNKHYLSEVIKRVDSLETYNHSLSKKRNLTAKDLRKRYDLNATFGSDAHINREILSFYRFLNMEEKKHHKLMDSLYKVPMLSGLGKKHLVHMFKKK</sequence>
<keyword evidence="2" id="KW-0614">Plasmid</keyword>
<dbReference type="GO" id="GO:0004534">
    <property type="term" value="F:5'-3' RNA exonuclease activity"/>
    <property type="evidence" value="ECO:0007669"/>
    <property type="project" value="TreeGrafter"/>
</dbReference>
<dbReference type="CDD" id="cd07432">
    <property type="entry name" value="PHP_HisPPase"/>
    <property type="match status" value="1"/>
</dbReference>
<protein>
    <submittedName>
        <fullName evidence="2">PHP domain protein</fullName>
    </submittedName>
</protein>
<dbReference type="SUPFAM" id="SSF89550">
    <property type="entry name" value="PHP domain-like"/>
    <property type="match status" value="1"/>
</dbReference>
<evidence type="ECO:0000259" key="1">
    <source>
        <dbReference type="SMART" id="SM00481"/>
    </source>
</evidence>
<dbReference type="HOGENOM" id="CLU_1057084_0_0_0"/>
<dbReference type="Proteomes" id="UP000006875">
    <property type="component" value="Plasmid pILYOP01"/>
</dbReference>
<dbReference type="PANTHER" id="PTHR42924:SF3">
    <property type="entry name" value="POLYMERASE_HISTIDINOL PHOSPHATASE N-TERMINAL DOMAIN-CONTAINING PROTEIN"/>
    <property type="match status" value="1"/>
</dbReference>
<dbReference type="InterPro" id="IPR004013">
    <property type="entry name" value="PHP_dom"/>
</dbReference>
<dbReference type="EMBL" id="CP002282">
    <property type="protein sequence ID" value="ADO84292.1"/>
    <property type="molecule type" value="Genomic_DNA"/>
</dbReference>
<feature type="domain" description="Polymerase/histidinol phosphatase N-terminal" evidence="1">
    <location>
        <begin position="26"/>
        <end position="86"/>
    </location>
</feature>
<dbReference type="Gene3D" id="3.20.20.140">
    <property type="entry name" value="Metal-dependent hydrolases"/>
    <property type="match status" value="1"/>
</dbReference>
<dbReference type="Pfam" id="PF02811">
    <property type="entry name" value="PHP"/>
    <property type="match status" value="1"/>
</dbReference>
<evidence type="ECO:0000313" key="3">
    <source>
        <dbReference type="Proteomes" id="UP000006875"/>
    </source>
</evidence>
<reference evidence="2 3" key="1">
    <citation type="journal article" date="2010" name="Stand. Genomic Sci.">
        <title>Complete genome sequence of Ilyobacter polytropus type strain (CuHbu1).</title>
        <authorList>
            <person name="Sikorski J."/>
            <person name="Chertkov O."/>
            <person name="Lapidus A."/>
            <person name="Nolan M."/>
            <person name="Lucas S."/>
            <person name="Del Rio T.G."/>
            <person name="Tice H."/>
            <person name="Cheng J.F."/>
            <person name="Tapia R."/>
            <person name="Han C."/>
            <person name="Goodwin L."/>
            <person name="Pitluck S."/>
            <person name="Liolios K."/>
            <person name="Ivanova N."/>
            <person name="Mavromatis K."/>
            <person name="Mikhailova N."/>
            <person name="Pati A."/>
            <person name="Chen A."/>
            <person name="Palaniappan K."/>
            <person name="Land M."/>
            <person name="Hauser L."/>
            <person name="Chang Y.J."/>
            <person name="Jeffries C.D."/>
            <person name="Brambilla E."/>
            <person name="Yasawong M."/>
            <person name="Rohde M."/>
            <person name="Pukall R."/>
            <person name="Spring S."/>
            <person name="Goker M."/>
            <person name="Woyke T."/>
            <person name="Bristow J."/>
            <person name="Eisen J.A."/>
            <person name="Markowitz V."/>
            <person name="Hugenholtz P."/>
            <person name="Kyrpides N.C."/>
            <person name="Klenk H.P."/>
        </authorList>
    </citation>
    <scope>NUCLEOTIDE SEQUENCE [LARGE SCALE GENOMIC DNA]</scope>
    <source>
        <strain evidence="3">ATCC 51220 / DSM 2926 / LMG 16218 / CuHBu1</strain>
        <plasmid evidence="3">pILYOP01</plasmid>
    </source>
</reference>
<dbReference type="RefSeq" id="WP_013388951.1">
    <property type="nucleotide sequence ID" value="NC_014633.1"/>
</dbReference>
<geneLocation type="plasmid" evidence="2 3">
    <name>pILYOP01</name>
</geneLocation>
<dbReference type="InterPro" id="IPR052018">
    <property type="entry name" value="PHP_domain"/>
</dbReference>